<dbReference type="GO" id="GO:0006303">
    <property type="term" value="P:double-strand break repair via nonhomologous end joining"/>
    <property type="evidence" value="ECO:0007669"/>
    <property type="project" value="InterPro"/>
</dbReference>
<feature type="compositionally biased region" description="Basic and acidic residues" evidence="12">
    <location>
        <begin position="618"/>
        <end position="635"/>
    </location>
</feature>
<dbReference type="SUPFAM" id="SSF68906">
    <property type="entry name" value="SAP domain"/>
    <property type="match status" value="1"/>
</dbReference>
<dbReference type="Pfam" id="PF03730">
    <property type="entry name" value="Ku_C"/>
    <property type="match status" value="1"/>
</dbReference>
<dbReference type="InterPro" id="IPR016194">
    <property type="entry name" value="SPOC-like_C_dom_sf"/>
</dbReference>
<accession>A0A5J4YWM6</accession>
<keyword evidence="15" id="KW-1185">Reference proteome</keyword>
<dbReference type="InterPro" id="IPR003034">
    <property type="entry name" value="SAP_dom"/>
</dbReference>
<keyword evidence="4" id="KW-0227">DNA damage</keyword>
<comment type="subcellular location">
    <subcellularLocation>
        <location evidence="1">Nucleus</location>
    </subcellularLocation>
</comment>
<keyword evidence="11" id="KW-0539">Nucleus</keyword>
<dbReference type="SUPFAM" id="SSF100939">
    <property type="entry name" value="SPOC domain-like"/>
    <property type="match status" value="1"/>
</dbReference>
<dbReference type="GO" id="GO:0003678">
    <property type="term" value="F:DNA helicase activity"/>
    <property type="evidence" value="ECO:0007669"/>
    <property type="project" value="InterPro"/>
</dbReference>
<feature type="region of interest" description="Disordered" evidence="12">
    <location>
        <begin position="608"/>
        <end position="635"/>
    </location>
</feature>
<dbReference type="SMART" id="SM00513">
    <property type="entry name" value="SAP"/>
    <property type="match status" value="1"/>
</dbReference>
<dbReference type="SMART" id="SM00559">
    <property type="entry name" value="Ku78"/>
    <property type="match status" value="1"/>
</dbReference>
<dbReference type="PANTHER" id="PTHR12604">
    <property type="entry name" value="KU AUTOANTIGEN DNA HELICASE"/>
    <property type="match status" value="1"/>
</dbReference>
<dbReference type="EMBL" id="VRMN01000003">
    <property type="protein sequence ID" value="KAA8495989.1"/>
    <property type="molecule type" value="Genomic_DNA"/>
</dbReference>
<protein>
    <submittedName>
        <fullName evidence="14">ATP-dependent DNA helicase 2 subunit 1</fullName>
    </submittedName>
</protein>
<dbReference type="GO" id="GO:0003684">
    <property type="term" value="F:damaged DNA binding"/>
    <property type="evidence" value="ECO:0007669"/>
    <property type="project" value="InterPro"/>
</dbReference>
<keyword evidence="5" id="KW-0378">Hydrolase</keyword>
<dbReference type="InterPro" id="IPR006165">
    <property type="entry name" value="Ku70"/>
</dbReference>
<dbReference type="Pfam" id="PF02037">
    <property type="entry name" value="SAP"/>
    <property type="match status" value="1"/>
</dbReference>
<evidence type="ECO:0000256" key="1">
    <source>
        <dbReference type="ARBA" id="ARBA00004123"/>
    </source>
</evidence>
<dbReference type="PROSITE" id="PS50800">
    <property type="entry name" value="SAP"/>
    <property type="match status" value="1"/>
</dbReference>
<keyword evidence="3" id="KW-0547">Nucleotide-binding</keyword>
<dbReference type="InterPro" id="IPR036361">
    <property type="entry name" value="SAP_dom_sf"/>
</dbReference>
<dbReference type="OrthoDB" id="3249161at2759"/>
<feature type="region of interest" description="Disordered" evidence="12">
    <location>
        <begin position="1"/>
        <end position="23"/>
    </location>
</feature>
<dbReference type="AlphaFoldDB" id="A0A5J4YWM6"/>
<evidence type="ECO:0000313" key="14">
    <source>
        <dbReference type="EMBL" id="KAA8495989.1"/>
    </source>
</evidence>
<dbReference type="InterPro" id="IPR036465">
    <property type="entry name" value="vWFA_dom_sf"/>
</dbReference>
<dbReference type="Proteomes" id="UP000324585">
    <property type="component" value="Unassembled WGS sequence"/>
</dbReference>
<evidence type="ECO:0000256" key="11">
    <source>
        <dbReference type="ARBA" id="ARBA00023242"/>
    </source>
</evidence>
<dbReference type="Gene3D" id="4.10.970.10">
    <property type="entry name" value="Ku70, bridge and pillars"/>
    <property type="match status" value="1"/>
</dbReference>
<dbReference type="GO" id="GO:0016787">
    <property type="term" value="F:hydrolase activity"/>
    <property type="evidence" value="ECO:0007669"/>
    <property type="project" value="UniProtKB-KW"/>
</dbReference>
<dbReference type="Pfam" id="PF03731">
    <property type="entry name" value="Ku_N"/>
    <property type="match status" value="1"/>
</dbReference>
<evidence type="ECO:0000256" key="3">
    <source>
        <dbReference type="ARBA" id="ARBA00022741"/>
    </source>
</evidence>
<evidence type="ECO:0000256" key="12">
    <source>
        <dbReference type="SAM" id="MobiDB-lite"/>
    </source>
</evidence>
<keyword evidence="8" id="KW-0238">DNA-binding</keyword>
<sequence length="687" mass="78690">MERDVSDSASGLDSSAGDSTDSEAALFQSRRNVVSRNDRSVWISKQRGRYAEHAEPVHSSILFVVDMSGVGRKCQNIRDHQVKVALQCVAETLRKRVIEHEADLYGVLLYGTNEKGRQSDAFRNTHVLLELDKTTVQRILKVEHLATNLSQESEWLRPLRTGKQAFQHANFERVLNKCQLQKAPMGRESGRYNQHVVFFTDDDDPCRGSSRLIRACQSHASMLSAGRRSVRVHHFHDGNSKQTFDRDKFWTRVFSKHRLDESSIAQSEDETELLPALSFAEFNDSRGLLDGIRKLEMTKRTHSRFRFYVNDEVFVDLEAFCLLRKARRPAKKYIHWTTKQPVFKVLRWRSRDTARVVHESELMPAYRFANVLAPFTHAEVVRMETLVAEKCIKLMGFVSVEKVKLSYMITPPTFLTLAEHHARSSGEMFVCLLDSMLRKNKAAIVLSSRKQVQICALIPQAQTLDRLNRVSVAGGFHLIELPFRDGLKNNVETLQSFDSSLVRGALQSVSSSQSDHAGHRGVRQMTADLLSACADPGYDFLDESNPELQRFFEKLERKALGDDAPELEITDAIALAADEMEKACGTLLRRLGSELFGDDFNVDRALESERERKKRESAKREEQDRKRKREEVDANPKLRDAWENAEFESLTIGEIKELCRAFRLRLSGPKAELIDRLQEHRRSTERR</sequence>
<gene>
    <name evidence="14" type="ORF">FVE85_2144</name>
</gene>
<reference evidence="15" key="1">
    <citation type="journal article" date="2019" name="Nat. Commun.">
        <title>Expansion of phycobilisome linker gene families in mesophilic red algae.</title>
        <authorList>
            <person name="Lee J."/>
            <person name="Kim D."/>
            <person name="Bhattacharya D."/>
            <person name="Yoon H.S."/>
        </authorList>
    </citation>
    <scope>NUCLEOTIDE SEQUENCE [LARGE SCALE GENOMIC DNA]</scope>
    <source>
        <strain evidence="15">CCMP 1328</strain>
    </source>
</reference>
<dbReference type="SUPFAM" id="SSF53300">
    <property type="entry name" value="vWA-like"/>
    <property type="match status" value="1"/>
</dbReference>
<dbReference type="GO" id="GO:0000723">
    <property type="term" value="P:telomere maintenance"/>
    <property type="evidence" value="ECO:0007669"/>
    <property type="project" value="InterPro"/>
</dbReference>
<evidence type="ECO:0000256" key="4">
    <source>
        <dbReference type="ARBA" id="ARBA00022763"/>
    </source>
</evidence>
<keyword evidence="6 14" id="KW-0347">Helicase</keyword>
<dbReference type="GO" id="GO:0006310">
    <property type="term" value="P:DNA recombination"/>
    <property type="evidence" value="ECO:0007669"/>
    <property type="project" value="UniProtKB-KW"/>
</dbReference>
<dbReference type="Gene3D" id="2.40.290.10">
    <property type="match status" value="1"/>
</dbReference>
<dbReference type="InterPro" id="IPR005161">
    <property type="entry name" value="Ku_N"/>
</dbReference>
<evidence type="ECO:0000313" key="15">
    <source>
        <dbReference type="Proteomes" id="UP000324585"/>
    </source>
</evidence>
<dbReference type="Gene3D" id="3.40.50.410">
    <property type="entry name" value="von Willebrand factor, type A domain"/>
    <property type="match status" value="1"/>
</dbReference>
<evidence type="ECO:0000256" key="10">
    <source>
        <dbReference type="ARBA" id="ARBA00023204"/>
    </source>
</evidence>
<evidence type="ECO:0000256" key="9">
    <source>
        <dbReference type="ARBA" id="ARBA00023172"/>
    </source>
</evidence>
<keyword evidence="10" id="KW-0234">DNA repair</keyword>
<name>A0A5J4YWM6_PORPP</name>
<evidence type="ECO:0000256" key="2">
    <source>
        <dbReference type="ARBA" id="ARBA00005240"/>
    </source>
</evidence>
<feature type="domain" description="SAP" evidence="13">
    <location>
        <begin position="647"/>
        <end position="681"/>
    </location>
</feature>
<comment type="similarity">
    <text evidence="2">Belongs to the ku70 family.</text>
</comment>
<evidence type="ECO:0000256" key="7">
    <source>
        <dbReference type="ARBA" id="ARBA00022840"/>
    </source>
</evidence>
<keyword evidence="9" id="KW-0233">DNA recombination</keyword>
<keyword evidence="7" id="KW-0067">ATP-binding</keyword>
<dbReference type="GO" id="GO:0043564">
    <property type="term" value="C:Ku70:Ku80 complex"/>
    <property type="evidence" value="ECO:0007669"/>
    <property type="project" value="InterPro"/>
</dbReference>
<proteinExistence type="inferred from homology"/>
<comment type="caution">
    <text evidence="14">The sequence shown here is derived from an EMBL/GenBank/DDBJ whole genome shotgun (WGS) entry which is preliminary data.</text>
</comment>
<dbReference type="Pfam" id="PF02735">
    <property type="entry name" value="Ku"/>
    <property type="match status" value="1"/>
</dbReference>
<dbReference type="InterPro" id="IPR027388">
    <property type="entry name" value="Ku70_bridge/pillars_dom_sf"/>
</dbReference>
<dbReference type="GO" id="GO:0042162">
    <property type="term" value="F:telomeric DNA binding"/>
    <property type="evidence" value="ECO:0007669"/>
    <property type="project" value="InterPro"/>
</dbReference>
<dbReference type="GO" id="GO:0003690">
    <property type="term" value="F:double-stranded DNA binding"/>
    <property type="evidence" value="ECO:0007669"/>
    <property type="project" value="TreeGrafter"/>
</dbReference>
<feature type="compositionally biased region" description="Low complexity" evidence="12">
    <location>
        <begin position="7"/>
        <end position="19"/>
    </location>
</feature>
<dbReference type="GO" id="GO:0005524">
    <property type="term" value="F:ATP binding"/>
    <property type="evidence" value="ECO:0007669"/>
    <property type="project" value="UniProtKB-KW"/>
</dbReference>
<dbReference type="InterPro" id="IPR006164">
    <property type="entry name" value="DNA_bd_Ku70/Ku80"/>
</dbReference>
<dbReference type="Gene3D" id="1.10.720.30">
    <property type="entry name" value="SAP domain"/>
    <property type="match status" value="1"/>
</dbReference>
<dbReference type="PANTHER" id="PTHR12604:SF2">
    <property type="entry name" value="X-RAY REPAIR CROSS-COMPLEMENTING PROTEIN 6"/>
    <property type="match status" value="1"/>
</dbReference>
<dbReference type="InterPro" id="IPR005160">
    <property type="entry name" value="Ku_C"/>
</dbReference>
<evidence type="ECO:0000256" key="8">
    <source>
        <dbReference type="ARBA" id="ARBA00023125"/>
    </source>
</evidence>
<evidence type="ECO:0000256" key="5">
    <source>
        <dbReference type="ARBA" id="ARBA00022801"/>
    </source>
</evidence>
<dbReference type="PIRSF" id="PIRSF003033">
    <property type="entry name" value="Ku70"/>
    <property type="match status" value="1"/>
</dbReference>
<dbReference type="OMA" id="FWANVKH"/>
<evidence type="ECO:0000256" key="6">
    <source>
        <dbReference type="ARBA" id="ARBA00022806"/>
    </source>
</evidence>
<organism evidence="14 15">
    <name type="scientific">Porphyridium purpureum</name>
    <name type="common">Red alga</name>
    <name type="synonym">Porphyridium cruentum</name>
    <dbReference type="NCBI Taxonomy" id="35688"/>
    <lineage>
        <taxon>Eukaryota</taxon>
        <taxon>Rhodophyta</taxon>
        <taxon>Bangiophyceae</taxon>
        <taxon>Porphyridiales</taxon>
        <taxon>Porphyridiaceae</taxon>
        <taxon>Porphyridium</taxon>
    </lineage>
</organism>
<evidence type="ECO:0000259" key="13">
    <source>
        <dbReference type="PROSITE" id="PS50800"/>
    </source>
</evidence>